<dbReference type="InterPro" id="IPR029063">
    <property type="entry name" value="SAM-dependent_MTases_sf"/>
</dbReference>
<dbReference type="AlphaFoldDB" id="A0A7X0ITA0"/>
<dbReference type="Gene3D" id="3.40.50.150">
    <property type="entry name" value="Vaccinia Virus protein VP39"/>
    <property type="match status" value="1"/>
</dbReference>
<protein>
    <submittedName>
        <fullName evidence="1">SAM-dependent methyltransferase</fullName>
    </submittedName>
</protein>
<sequence length="276" mass="30662">MGINAELVNMAASLRQSGKLTGASIIELGAQDVCVVDEVIGRILSRFALPRVTTPISGAADLYKLLGFSTYRAIDASGQQGSLLFDLNEDLQRRYNYSETFDLVTNLGTAEHCFDQRTVFSNIHNLCKVGGLMIHALPAQGNVNHAFYNYHPRFFADLATANGYEVIDLSFTVDYKPALTGYTRGDFQKWDSHDILFYACFKKVDDKEFRVPFDGMFAANNQLEGYMASSADPLKTEFSPYLKGGNWENTKGRSIDEPEHKNTLGGILKRLLGGQK</sequence>
<dbReference type="GO" id="GO:0008168">
    <property type="term" value="F:methyltransferase activity"/>
    <property type="evidence" value="ECO:0007669"/>
    <property type="project" value="UniProtKB-KW"/>
</dbReference>
<keyword evidence="1" id="KW-0808">Transferase</keyword>
<evidence type="ECO:0000313" key="2">
    <source>
        <dbReference type="Proteomes" id="UP000565576"/>
    </source>
</evidence>
<dbReference type="RefSeq" id="WP_184704754.1">
    <property type="nucleotide sequence ID" value="NZ_JACHBG010000005.1"/>
</dbReference>
<reference evidence="1 2" key="1">
    <citation type="submission" date="2020-08" db="EMBL/GenBank/DDBJ databases">
        <title>Genomic Encyclopedia of Type Strains, Phase IV (KMG-V): Genome sequencing to study the core and pangenomes of soil and plant-associated prokaryotes.</title>
        <authorList>
            <person name="Whitman W."/>
        </authorList>
    </citation>
    <scope>NUCLEOTIDE SEQUENCE [LARGE SCALE GENOMIC DNA]</scope>
    <source>
        <strain evidence="1 2">SEMIA 4060</strain>
    </source>
</reference>
<dbReference type="EMBL" id="JACHBG010000005">
    <property type="protein sequence ID" value="MBB6485567.1"/>
    <property type="molecule type" value="Genomic_DNA"/>
</dbReference>
<accession>A0A7X0ITA0</accession>
<organism evidence="1 2">
    <name type="scientific">Rhizobium lusitanum</name>
    <dbReference type="NCBI Taxonomy" id="293958"/>
    <lineage>
        <taxon>Bacteria</taxon>
        <taxon>Pseudomonadati</taxon>
        <taxon>Pseudomonadota</taxon>
        <taxon>Alphaproteobacteria</taxon>
        <taxon>Hyphomicrobiales</taxon>
        <taxon>Rhizobiaceae</taxon>
        <taxon>Rhizobium/Agrobacterium group</taxon>
        <taxon>Rhizobium</taxon>
    </lineage>
</organism>
<evidence type="ECO:0000313" key="1">
    <source>
        <dbReference type="EMBL" id="MBB6485567.1"/>
    </source>
</evidence>
<name>A0A7X0ITA0_9HYPH</name>
<proteinExistence type="predicted"/>
<dbReference type="SUPFAM" id="SSF53335">
    <property type="entry name" value="S-adenosyl-L-methionine-dependent methyltransferases"/>
    <property type="match status" value="1"/>
</dbReference>
<dbReference type="GO" id="GO:0032259">
    <property type="term" value="P:methylation"/>
    <property type="evidence" value="ECO:0007669"/>
    <property type="project" value="UniProtKB-KW"/>
</dbReference>
<keyword evidence="1" id="KW-0489">Methyltransferase</keyword>
<gene>
    <name evidence="1" type="ORF">GGD46_002855</name>
</gene>
<comment type="caution">
    <text evidence="1">The sequence shown here is derived from an EMBL/GenBank/DDBJ whole genome shotgun (WGS) entry which is preliminary data.</text>
</comment>
<dbReference type="Proteomes" id="UP000565576">
    <property type="component" value="Unassembled WGS sequence"/>
</dbReference>